<proteinExistence type="predicted"/>
<dbReference type="OrthoDB" id="5980337at2759"/>
<dbReference type="InterPro" id="IPR025048">
    <property type="entry name" value="DUF3987"/>
</dbReference>
<dbReference type="AlphaFoldDB" id="A0A9W9ZSN5"/>
<name>A0A9W9ZSN5_9CNID</name>
<sequence length="338" mass="38924">MNKQNQARAKRRLIKARSLSFPWRDVANNTLQLVQAYSNSLGCPDECIFFPLLTITASFIGTNGTVKINESWEEPSIVWFNVCVRKGQKKTASLNVITKPVMEIQGELQQQFKASKDNGQDHELLRLMVDHFSFEKLHQVMFNNGKQILGAYDELTQFYNMLDQCKSNSTMDRKTLLALNGGGQWTREFKNGSCTMERTCLNITGFIQPAYVVKMMALDDFDGFNDRQLFICPKEKNVDYKELAPKDQDIPNLKRVYEIIKELHSNQTTYTYDQEAQGKFQEYHDKMKGRKLTISDDENRHGIIVKAIGQMARVSMILHVLDFVGLAWTWIRGHSAEN</sequence>
<protein>
    <submittedName>
        <fullName evidence="1">Uncharacterized protein</fullName>
    </submittedName>
</protein>
<dbReference type="EMBL" id="MU825875">
    <property type="protein sequence ID" value="KAJ7386750.1"/>
    <property type="molecule type" value="Genomic_DNA"/>
</dbReference>
<comment type="caution">
    <text evidence="1">The sequence shown here is derived from an EMBL/GenBank/DDBJ whole genome shotgun (WGS) entry which is preliminary data.</text>
</comment>
<gene>
    <name evidence="1" type="ORF">OS493_006764</name>
</gene>
<evidence type="ECO:0000313" key="1">
    <source>
        <dbReference type="EMBL" id="KAJ7386750.1"/>
    </source>
</evidence>
<accession>A0A9W9ZSN5</accession>
<evidence type="ECO:0000313" key="2">
    <source>
        <dbReference type="Proteomes" id="UP001163046"/>
    </source>
</evidence>
<keyword evidence="2" id="KW-1185">Reference proteome</keyword>
<dbReference type="Pfam" id="PF13148">
    <property type="entry name" value="DUF3987"/>
    <property type="match status" value="2"/>
</dbReference>
<dbReference type="Proteomes" id="UP001163046">
    <property type="component" value="Unassembled WGS sequence"/>
</dbReference>
<organism evidence="1 2">
    <name type="scientific">Desmophyllum pertusum</name>
    <dbReference type="NCBI Taxonomy" id="174260"/>
    <lineage>
        <taxon>Eukaryota</taxon>
        <taxon>Metazoa</taxon>
        <taxon>Cnidaria</taxon>
        <taxon>Anthozoa</taxon>
        <taxon>Hexacorallia</taxon>
        <taxon>Scleractinia</taxon>
        <taxon>Caryophylliina</taxon>
        <taxon>Caryophylliidae</taxon>
        <taxon>Desmophyllum</taxon>
    </lineage>
</organism>
<reference evidence="1" key="1">
    <citation type="submission" date="2023-01" db="EMBL/GenBank/DDBJ databases">
        <title>Genome assembly of the deep-sea coral Lophelia pertusa.</title>
        <authorList>
            <person name="Herrera S."/>
            <person name="Cordes E."/>
        </authorList>
    </citation>
    <scope>NUCLEOTIDE SEQUENCE</scope>
    <source>
        <strain evidence="1">USNM1676648</strain>
        <tissue evidence="1">Polyp</tissue>
    </source>
</reference>